<reference evidence="3" key="1">
    <citation type="journal article" date="2012" name="MBio">
        <title>Comparative genome analysis of Trichophyton rubrum and related dermatophytes reveals candidate genes involved in infection.</title>
        <authorList>
            <person name="Martinez D.A."/>
            <person name="Oliver B.G."/>
            <person name="Graeser Y."/>
            <person name="Goldberg J.M."/>
            <person name="Li W."/>
            <person name="Martinez-Rossi N.M."/>
            <person name="Monod M."/>
            <person name="Shelest E."/>
            <person name="Barton R.C."/>
            <person name="Birch E."/>
            <person name="Brakhage A.A."/>
            <person name="Chen Z."/>
            <person name="Gurr S.J."/>
            <person name="Heiman D."/>
            <person name="Heitman J."/>
            <person name="Kosti I."/>
            <person name="Rossi A."/>
            <person name="Saif S."/>
            <person name="Samalova M."/>
            <person name="Saunders C.W."/>
            <person name="Shea T."/>
            <person name="Summerbell R.C."/>
            <person name="Xu J."/>
            <person name="Young S."/>
            <person name="Zeng Q."/>
            <person name="Birren B.W."/>
            <person name="Cuomo C.A."/>
            <person name="White T.C."/>
        </authorList>
    </citation>
    <scope>NUCLEOTIDE SEQUENCE [LARGE SCALE GENOMIC DNA]</scope>
    <source>
        <strain evidence="3">ATCC MYA-4605 / CBS 113480</strain>
    </source>
</reference>
<sequence length="167" mass="19187">MNIPLTVKSLPSLDPIQRYIYTYLPSSFFAYCSYTIHISTPYTNKITVDIQKYQPSTSGVPRMKRKNNRIPDVQVRRMTENGPVNNIRAAHANQDSAWRNAVQRRFDACIDYKIQKGTERPQDCIQHLYYRLSGMIFKGEDLPPECRYSNKRGDSEDESPTQGGSTG</sequence>
<dbReference type="EMBL" id="DS995704">
    <property type="protein sequence ID" value="EEQ31485.1"/>
    <property type="molecule type" value="Genomic_DNA"/>
</dbReference>
<dbReference type="VEuPathDB" id="FungiDB:MCYG_04304"/>
<protein>
    <submittedName>
        <fullName evidence="2">Uncharacterized protein</fullName>
    </submittedName>
</protein>
<organism evidence="2 3">
    <name type="scientific">Arthroderma otae (strain ATCC MYA-4605 / CBS 113480)</name>
    <name type="common">Microsporum canis</name>
    <dbReference type="NCBI Taxonomy" id="554155"/>
    <lineage>
        <taxon>Eukaryota</taxon>
        <taxon>Fungi</taxon>
        <taxon>Dikarya</taxon>
        <taxon>Ascomycota</taxon>
        <taxon>Pezizomycotina</taxon>
        <taxon>Eurotiomycetes</taxon>
        <taxon>Eurotiomycetidae</taxon>
        <taxon>Onygenales</taxon>
        <taxon>Arthrodermataceae</taxon>
        <taxon>Microsporum</taxon>
    </lineage>
</organism>
<evidence type="ECO:0000256" key="1">
    <source>
        <dbReference type="SAM" id="MobiDB-lite"/>
    </source>
</evidence>
<evidence type="ECO:0000313" key="3">
    <source>
        <dbReference type="Proteomes" id="UP000002035"/>
    </source>
</evidence>
<keyword evidence="3" id="KW-1185">Reference proteome</keyword>
<dbReference type="RefSeq" id="XP_002846567.1">
    <property type="nucleotide sequence ID" value="XM_002846521.1"/>
</dbReference>
<dbReference type="AlphaFoldDB" id="C5FPG9"/>
<dbReference type="HOGENOM" id="CLU_1594142_0_0_1"/>
<name>C5FPG9_ARTOC</name>
<gene>
    <name evidence="2" type="ORF">MCYG_04304</name>
</gene>
<accession>C5FPG9</accession>
<proteinExistence type="predicted"/>
<dbReference type="Proteomes" id="UP000002035">
    <property type="component" value="Unassembled WGS sequence"/>
</dbReference>
<feature type="region of interest" description="Disordered" evidence="1">
    <location>
        <begin position="142"/>
        <end position="167"/>
    </location>
</feature>
<evidence type="ECO:0000313" key="2">
    <source>
        <dbReference type="EMBL" id="EEQ31485.1"/>
    </source>
</evidence>
<dbReference type="GeneID" id="9225974"/>